<dbReference type="Proteomes" id="UP001218364">
    <property type="component" value="Unassembled WGS sequence"/>
</dbReference>
<gene>
    <name evidence="2" type="ORF">JL2886_03593</name>
    <name evidence="3" type="ORF">PXK24_00470</name>
</gene>
<feature type="transmembrane region" description="Helical" evidence="1">
    <location>
        <begin position="16"/>
        <end position="38"/>
    </location>
</feature>
<dbReference type="Pfam" id="PF17272">
    <property type="entry name" value="DUF5337"/>
    <property type="match status" value="1"/>
</dbReference>
<dbReference type="AlphaFoldDB" id="A0A1B0ZW90"/>
<feature type="transmembrane region" description="Helical" evidence="1">
    <location>
        <begin position="44"/>
        <end position="67"/>
    </location>
</feature>
<keyword evidence="1" id="KW-0812">Transmembrane</keyword>
<reference evidence="2 4" key="1">
    <citation type="submission" date="2016-04" db="EMBL/GenBank/DDBJ databases">
        <authorList>
            <person name="Evans L.H."/>
            <person name="Alamgir A."/>
            <person name="Owens N."/>
            <person name="Weber N.D."/>
            <person name="Virtaneva K."/>
            <person name="Barbian K."/>
            <person name="Babar A."/>
            <person name="Rosenke K."/>
        </authorList>
    </citation>
    <scope>NUCLEOTIDE SEQUENCE [LARGE SCALE GENOMIC DNA]</scope>
    <source>
        <strain evidence="2 4">JL2886</strain>
    </source>
</reference>
<keyword evidence="4" id="KW-1185">Reference proteome</keyword>
<proteinExistence type="predicted"/>
<protein>
    <submittedName>
        <fullName evidence="3">DUF5337 domain-containing protein</fullName>
    </submittedName>
</protein>
<dbReference type="PATRIC" id="fig|60890.4.peg.3500"/>
<dbReference type="EMBL" id="JARCJK010000001">
    <property type="protein sequence ID" value="MDE4164148.1"/>
    <property type="molecule type" value="Genomic_DNA"/>
</dbReference>
<sequence length="75" mass="8184">MSAEQDKAIAAKGRHIALVIAGTMLAWLALSLIIGPAMGLPGRYALLFDFLALAGMIYAGVNIVQLWRMRQDNQR</sequence>
<evidence type="ECO:0000313" key="4">
    <source>
        <dbReference type="Proteomes" id="UP000092565"/>
    </source>
</evidence>
<dbReference type="OrthoDB" id="7658896at2"/>
<evidence type="ECO:0000313" key="3">
    <source>
        <dbReference type="EMBL" id="MDE4164148.1"/>
    </source>
</evidence>
<name>A0A1B0ZW90_9RHOB</name>
<organism evidence="2 4">
    <name type="scientific">Phaeobacter gallaeciensis</name>
    <dbReference type="NCBI Taxonomy" id="60890"/>
    <lineage>
        <taxon>Bacteria</taxon>
        <taxon>Pseudomonadati</taxon>
        <taxon>Pseudomonadota</taxon>
        <taxon>Alphaproteobacteria</taxon>
        <taxon>Rhodobacterales</taxon>
        <taxon>Roseobacteraceae</taxon>
        <taxon>Phaeobacter</taxon>
    </lineage>
</organism>
<keyword evidence="1" id="KW-0472">Membrane</keyword>
<evidence type="ECO:0000256" key="1">
    <source>
        <dbReference type="SAM" id="Phobius"/>
    </source>
</evidence>
<evidence type="ECO:0000313" key="5">
    <source>
        <dbReference type="Proteomes" id="UP001218364"/>
    </source>
</evidence>
<dbReference type="RefSeq" id="WP_065273121.1">
    <property type="nucleotide sequence ID" value="NZ_CP015124.1"/>
</dbReference>
<reference evidence="3 5" key="2">
    <citation type="submission" date="2023-02" db="EMBL/GenBank/DDBJ databases">
        <title>Population genomics of bacteria associated with diatom.</title>
        <authorList>
            <person name="Xie J."/>
            <person name="Wang H."/>
        </authorList>
    </citation>
    <scope>NUCLEOTIDE SEQUENCE [LARGE SCALE GENOMIC DNA]</scope>
    <source>
        <strain evidence="3 5">PT47_8</strain>
    </source>
</reference>
<keyword evidence="1" id="KW-1133">Transmembrane helix</keyword>
<accession>A0A1B0ZW90</accession>
<evidence type="ECO:0000313" key="2">
    <source>
        <dbReference type="EMBL" id="ANP38466.1"/>
    </source>
</evidence>
<dbReference type="EMBL" id="CP015124">
    <property type="protein sequence ID" value="ANP38466.1"/>
    <property type="molecule type" value="Genomic_DNA"/>
</dbReference>
<dbReference type="Proteomes" id="UP000092565">
    <property type="component" value="Chromosome"/>
</dbReference>
<dbReference type="InterPro" id="IPR020308">
    <property type="entry name" value="Uncharacterised_Ynq1"/>
</dbReference>